<evidence type="ECO:0000256" key="1">
    <source>
        <dbReference type="ARBA" id="ARBA00004147"/>
    </source>
</evidence>
<feature type="compositionally biased region" description="Polar residues" evidence="6">
    <location>
        <begin position="453"/>
        <end position="479"/>
    </location>
</feature>
<dbReference type="SUPFAM" id="SSF52540">
    <property type="entry name" value="P-loop containing nucleoside triphosphate hydrolases"/>
    <property type="match status" value="1"/>
</dbReference>
<evidence type="ECO:0000313" key="8">
    <source>
        <dbReference type="EMBL" id="QKE54877.1"/>
    </source>
</evidence>
<feature type="domain" description="SF3 helicase" evidence="7">
    <location>
        <begin position="290"/>
        <end position="441"/>
    </location>
</feature>
<feature type="compositionally biased region" description="Basic and acidic residues" evidence="6">
    <location>
        <begin position="547"/>
        <end position="589"/>
    </location>
</feature>
<dbReference type="PROSITE" id="PS51206">
    <property type="entry name" value="SF3_HELICASE_1"/>
    <property type="match status" value="1"/>
</dbReference>
<keyword evidence="3" id="KW-0235">DNA replication</keyword>
<dbReference type="GO" id="GO:0006260">
    <property type="term" value="P:DNA replication"/>
    <property type="evidence" value="ECO:0007669"/>
    <property type="project" value="UniProtKB-KW"/>
</dbReference>
<evidence type="ECO:0000256" key="4">
    <source>
        <dbReference type="ARBA" id="ARBA00022741"/>
    </source>
</evidence>
<sequence length="665" mass="74562">MQSQVSSSRGCARRYLWRGIPRQSFTTTVAEKETLVEKEHVLRPMPIVEAECKLLNMKTFIGCIVQLANGEGDVIDDILAYAHLIDAMGANTEWILVAETNKDGIFHVHVLGKCNFRTDSYRRSMQSAWNVLATNPSFIERYGNGCTMDCLKCQKAHRTAALFEYMCKAPNWFVSNSDRLLQMAYDLTTWDCGARFRDQKEEKGPQLDQANPMVQDILAAILQYNCQSIEELMRAAPEMVVKYLHRPGFSGIAQNCLTYSKCTKAAWKLSNYAQQPCDPSMIHQFLLHQGIDIDRWDLTFYRWVTKQNGKKNTICIEGPSNTGKTSFWQGFRQNVASGDCVNGQSFNWEGLLDCYAGFWDEPLCADEHAEKFKQIAGGEPCTVPVKHKKPALLKQIPMVITTNRPFWYWCPSQEPMFRNRMEFYWFNFDATGDFFCRTRSECCECRPCLFSRGSQVGASSSTIGRLQRSKQSTQSVVTRHTTEECDVGSRPVRAGGKRTAKSAEGSRGGKRSASSTIGSSSSTTVSHGHGSGSGNGSSDPRTGMDSGRSRGEQSMGRTDRTGGSDRDDNRTDGGTDRRGDGGSRIDTRNDPSISSMVSMGGTGSDKSQMETEIQTQKPIMVRQVDPMRIPTRQDWAMYFSYLYAIYEKKPIDLTCYESLSGSDDD</sequence>
<evidence type="ECO:0000259" key="7">
    <source>
        <dbReference type="PROSITE" id="PS51206"/>
    </source>
</evidence>
<dbReference type="Gene3D" id="3.40.50.300">
    <property type="entry name" value="P-loop containing nucleotide triphosphate hydrolases"/>
    <property type="match status" value="1"/>
</dbReference>
<dbReference type="EMBL" id="MT138231">
    <property type="protein sequence ID" value="QKE54877.1"/>
    <property type="molecule type" value="Genomic_DNA"/>
</dbReference>
<organism evidence="8">
    <name type="scientific">Parvoviridae sp</name>
    <dbReference type="NCBI Taxonomy" id="1940570"/>
    <lineage>
        <taxon>Viruses</taxon>
        <taxon>Monodnaviria</taxon>
        <taxon>Shotokuvirae</taxon>
        <taxon>Cossaviricota</taxon>
        <taxon>Quintoviricetes</taxon>
        <taxon>Piccovirales</taxon>
        <taxon>Parvoviridae</taxon>
    </lineage>
</organism>
<protein>
    <submittedName>
        <fullName evidence="8">Nonstructural protein</fullName>
    </submittedName>
</protein>
<dbReference type="GO" id="GO:0042025">
    <property type="term" value="C:host cell nucleus"/>
    <property type="evidence" value="ECO:0007669"/>
    <property type="project" value="UniProtKB-SubCell"/>
</dbReference>
<keyword evidence="4" id="KW-0547">Nucleotide-binding</keyword>
<evidence type="ECO:0000256" key="5">
    <source>
        <dbReference type="ARBA" id="ARBA00022840"/>
    </source>
</evidence>
<evidence type="ECO:0000256" key="6">
    <source>
        <dbReference type="SAM" id="MobiDB-lite"/>
    </source>
</evidence>
<accession>A0A7D3QIJ7</accession>
<proteinExistence type="predicted"/>
<name>A0A7D3QIJ7_9VIRU</name>
<dbReference type="GO" id="GO:0005524">
    <property type="term" value="F:ATP binding"/>
    <property type="evidence" value="ECO:0007669"/>
    <property type="project" value="UniProtKB-KW"/>
</dbReference>
<dbReference type="GO" id="GO:0019079">
    <property type="term" value="P:viral genome replication"/>
    <property type="evidence" value="ECO:0007669"/>
    <property type="project" value="InterPro"/>
</dbReference>
<dbReference type="InterPro" id="IPR001257">
    <property type="entry name" value="Parvovirus_NS1_helicase"/>
</dbReference>
<reference evidence="8" key="1">
    <citation type="submission" date="2020-01" db="EMBL/GenBank/DDBJ databases">
        <title>Viral genomes from wild and zoo birds in China.</title>
        <authorList>
            <person name="Xiao Y."/>
            <person name="Shan T."/>
            <person name="Yang S."/>
            <person name="Zhang W."/>
        </authorList>
    </citation>
    <scope>NUCLEOTIDE SEQUENCE</scope>
    <source>
        <strain evidence="8">Cftwhg09par1nc</strain>
    </source>
</reference>
<dbReference type="InterPro" id="IPR014015">
    <property type="entry name" value="Helicase_SF3_DNA-vir"/>
</dbReference>
<keyword evidence="5" id="KW-0067">ATP-binding</keyword>
<feature type="compositionally biased region" description="Low complexity" evidence="6">
    <location>
        <begin position="512"/>
        <end position="528"/>
    </location>
</feature>
<keyword evidence="2" id="KW-1048">Host nucleus</keyword>
<dbReference type="Pfam" id="PF01057">
    <property type="entry name" value="Parvo_NS1"/>
    <property type="match status" value="1"/>
</dbReference>
<evidence type="ECO:0000256" key="3">
    <source>
        <dbReference type="ARBA" id="ARBA00022705"/>
    </source>
</evidence>
<feature type="region of interest" description="Disordered" evidence="6">
    <location>
        <begin position="453"/>
        <end position="609"/>
    </location>
</feature>
<dbReference type="InterPro" id="IPR027417">
    <property type="entry name" value="P-loop_NTPase"/>
</dbReference>
<evidence type="ECO:0000256" key="2">
    <source>
        <dbReference type="ARBA" id="ARBA00022562"/>
    </source>
</evidence>
<comment type="subcellular location">
    <subcellularLocation>
        <location evidence="1">Host nucleus</location>
    </subcellularLocation>
</comment>